<dbReference type="Pfam" id="PF06996">
    <property type="entry name" value="T6SS_TssG"/>
    <property type="match status" value="1"/>
</dbReference>
<name>A0A076LEH8_9GAMM</name>
<sequence>MSDALTPQSVLEQLYARPYEFDFFQAVRILELQQLKCGCQELPLRFRTHLSLATPASSIYALQPPATDQPQVMTINFMGLTGPSGALPTRYTEMLLERRLQHRDQTAHHFFDLLNHRLITLFYQAWRKHQATADLECGLQADWRQMLLSLAGLGTPGLQNRLKKDGVNDDVFAYYAGRFGARSLSEEGLRTLLTDYFSVPVEILPFQGRWLKLDEADRLSLGRQNCTLGEWPVLGRQVWDAQSQFRIRLGPLRYTQFQAFLPGGKDFRALTRLVRFAIEIAVTFDIQLVLAASEVPPCTLGDGQAGAARPGWIGWLGGRPARLGDADEVVLQASGERQHAR</sequence>
<dbReference type="InterPro" id="IPR010732">
    <property type="entry name" value="T6SS_TssG-like"/>
</dbReference>
<accession>A0A076LEH8</accession>
<proteinExistence type="predicted"/>
<dbReference type="RefSeq" id="WP_034162671.1">
    <property type="nucleotide sequence ID" value="NZ_CP006664.1"/>
</dbReference>
<evidence type="ECO:0000313" key="1">
    <source>
        <dbReference type="EMBL" id="AIJ06945.1"/>
    </source>
</evidence>
<dbReference type="HOGENOM" id="CLU_048238_4_0_6"/>
<dbReference type="KEGG" id="ete:ETEE_0467"/>
<protein>
    <submittedName>
        <fullName evidence="1">Type VI secretion system protein EvpG</fullName>
    </submittedName>
</protein>
<evidence type="ECO:0000313" key="2">
    <source>
        <dbReference type="Proteomes" id="UP000028681"/>
    </source>
</evidence>
<dbReference type="Proteomes" id="UP000028681">
    <property type="component" value="Chromosome"/>
</dbReference>
<dbReference type="PANTHER" id="PTHR35564:SF4">
    <property type="entry name" value="CYTOPLASMIC PROTEIN"/>
    <property type="match status" value="1"/>
</dbReference>
<organism evidence="1 2">
    <name type="scientific">Edwardsiella anguillarum ET080813</name>
    <dbReference type="NCBI Taxonomy" id="667120"/>
    <lineage>
        <taxon>Bacteria</taxon>
        <taxon>Pseudomonadati</taxon>
        <taxon>Pseudomonadota</taxon>
        <taxon>Gammaproteobacteria</taxon>
        <taxon>Enterobacterales</taxon>
        <taxon>Hafniaceae</taxon>
        <taxon>Edwardsiella</taxon>
    </lineage>
</organism>
<dbReference type="PANTHER" id="PTHR35564">
    <property type="match status" value="1"/>
</dbReference>
<dbReference type="NCBIfam" id="TIGR03347">
    <property type="entry name" value="VI_chp_1"/>
    <property type="match status" value="1"/>
</dbReference>
<dbReference type="EMBL" id="CP006664">
    <property type="protein sequence ID" value="AIJ06945.1"/>
    <property type="molecule type" value="Genomic_DNA"/>
</dbReference>
<reference evidence="1 2" key="1">
    <citation type="journal article" date="2012" name="PLoS ONE">
        <title>Edwardsiella comparative phylogenomics reveal the new intra/inter-species taxonomic relationships, virulence evolution and niche adaptation mechanisms.</title>
        <authorList>
            <person name="Yang M."/>
            <person name="Lv Y."/>
            <person name="Xiao J."/>
            <person name="Wu H."/>
            <person name="Zheng H."/>
            <person name="Liu Q."/>
            <person name="Zhang Y."/>
            <person name="Wang Q."/>
        </authorList>
    </citation>
    <scope>NUCLEOTIDE SEQUENCE [LARGE SCALE GENOMIC DNA]</scope>
    <source>
        <strain evidence="2">080813</strain>
    </source>
</reference>
<dbReference type="AlphaFoldDB" id="A0A076LEH8"/>
<gene>
    <name evidence="1" type="primary">evpG</name>
    <name evidence="1" type="ORF">ETEE_0467</name>
</gene>
<dbReference type="GeneID" id="33938239"/>